<evidence type="ECO:0000313" key="1">
    <source>
        <dbReference type="EMBL" id="GAL07814.1"/>
    </source>
</evidence>
<dbReference type="AlphaFoldDB" id="A0A090R135"/>
<dbReference type="EMBL" id="BBMN01000019">
    <property type="protein sequence ID" value="GAL07814.1"/>
    <property type="molecule type" value="Genomic_DNA"/>
</dbReference>
<comment type="caution">
    <text evidence="1">The sequence shown here is derived from an EMBL/GenBank/DDBJ whole genome shotgun (WGS) entry which is preliminary data.</text>
</comment>
<proteinExistence type="predicted"/>
<dbReference type="STRING" id="754436.JCM19237_6996"/>
<evidence type="ECO:0000313" key="2">
    <source>
        <dbReference type="Proteomes" id="UP000029227"/>
    </source>
</evidence>
<name>A0A090R135_9GAMM</name>
<organism evidence="1 2">
    <name type="scientific">Photobacterium aphoticum</name>
    <dbReference type="NCBI Taxonomy" id="754436"/>
    <lineage>
        <taxon>Bacteria</taxon>
        <taxon>Pseudomonadati</taxon>
        <taxon>Pseudomonadota</taxon>
        <taxon>Gammaproteobacteria</taxon>
        <taxon>Vibrionales</taxon>
        <taxon>Vibrionaceae</taxon>
        <taxon>Photobacterium</taxon>
    </lineage>
</organism>
<accession>A0A090R135</accession>
<protein>
    <submittedName>
        <fullName evidence="1">Uncharacterized protein</fullName>
    </submittedName>
</protein>
<gene>
    <name evidence="1" type="ORF">JCM19237_6996</name>
</gene>
<sequence>MSAKEGDWQLHQAILPFKDGLLDIKGHWHYINKASRGHSPSMVTACRAFYCHAGWICRCQSTGKWT</sequence>
<reference evidence="1 2" key="1">
    <citation type="journal article" date="2014" name="Genome Announc.">
        <title>Draft Genome Sequences of Two Vibrionaceae Species, Vibrio ponticus C121 and Photobacterium aphoticum C119, Isolated as Coral Reef Microbiota.</title>
        <authorList>
            <person name="Al-saari N."/>
            <person name="Meirelles P.M."/>
            <person name="Mino S."/>
            <person name="Suda W."/>
            <person name="Oshima K."/>
            <person name="Hattori M."/>
            <person name="Ohkuma M."/>
            <person name="Thompson F.L."/>
            <person name="Gomez-Gil B."/>
            <person name="Sawabe T."/>
            <person name="Sawabe T."/>
        </authorList>
    </citation>
    <scope>NUCLEOTIDE SEQUENCE [LARGE SCALE GENOMIC DNA]</scope>
    <source>
        <strain evidence="1 2">JCM 19237</strain>
    </source>
</reference>
<dbReference type="Proteomes" id="UP000029227">
    <property type="component" value="Unassembled WGS sequence"/>
</dbReference>